<feature type="compositionally biased region" description="Gly residues" evidence="1">
    <location>
        <begin position="116"/>
        <end position="125"/>
    </location>
</feature>
<comment type="caution">
    <text evidence="2">The sequence shown here is derived from an EMBL/GenBank/DDBJ whole genome shotgun (WGS) entry which is preliminary data.</text>
</comment>
<dbReference type="CDD" id="cd00024">
    <property type="entry name" value="CD_CSD"/>
    <property type="match status" value="1"/>
</dbReference>
<dbReference type="Proteomes" id="UP001209570">
    <property type="component" value="Unassembled WGS sequence"/>
</dbReference>
<dbReference type="EMBL" id="JAKCXM010001256">
    <property type="protein sequence ID" value="KAJ0391170.1"/>
    <property type="molecule type" value="Genomic_DNA"/>
</dbReference>
<dbReference type="InterPro" id="IPR016197">
    <property type="entry name" value="Chromo-like_dom_sf"/>
</dbReference>
<accession>A0AAD5L6E9</accession>
<sequence>MADAEDAQLNATEATEVFMPATKLMCFFHVIYNVKKRIKHLGRALQFKVMQGLMDMHFALSPVEFMEVRARVLKLWDEAAQLQSFSAYFRKQCEPTSAECLIDMTVGSGDEEEADGGGNGDGGEVGDAQAPTGHWLYEEIVDWRYVDGVRQARVRWRDTWEPLSMLDPRDVRRHVNEQRDRRRRTREQASQG</sequence>
<protein>
    <recommendedName>
        <fullName evidence="4">MULE transposase domain-containing protein</fullName>
    </recommendedName>
</protein>
<evidence type="ECO:0000313" key="2">
    <source>
        <dbReference type="EMBL" id="KAJ0391170.1"/>
    </source>
</evidence>
<keyword evidence="3" id="KW-1185">Reference proteome</keyword>
<dbReference type="AlphaFoldDB" id="A0AAD5L6E9"/>
<dbReference type="SUPFAM" id="SSF54160">
    <property type="entry name" value="Chromo domain-like"/>
    <property type="match status" value="1"/>
</dbReference>
<proteinExistence type="predicted"/>
<gene>
    <name evidence="2" type="ORF">P43SY_010992</name>
</gene>
<organism evidence="2 3">
    <name type="scientific">Pythium insidiosum</name>
    <name type="common">Pythiosis disease agent</name>
    <dbReference type="NCBI Taxonomy" id="114742"/>
    <lineage>
        <taxon>Eukaryota</taxon>
        <taxon>Sar</taxon>
        <taxon>Stramenopiles</taxon>
        <taxon>Oomycota</taxon>
        <taxon>Peronosporomycetes</taxon>
        <taxon>Pythiales</taxon>
        <taxon>Pythiaceae</taxon>
        <taxon>Pythium</taxon>
    </lineage>
</organism>
<reference evidence="2" key="1">
    <citation type="submission" date="2021-12" db="EMBL/GenBank/DDBJ databases">
        <title>Prjna785345.</title>
        <authorList>
            <person name="Rujirawat T."/>
            <person name="Krajaejun T."/>
        </authorList>
    </citation>
    <scope>NUCLEOTIDE SEQUENCE</scope>
    <source>
        <strain evidence="2">Pi057C3</strain>
    </source>
</reference>
<feature type="region of interest" description="Disordered" evidence="1">
    <location>
        <begin position="108"/>
        <end position="128"/>
    </location>
</feature>
<evidence type="ECO:0000256" key="1">
    <source>
        <dbReference type="SAM" id="MobiDB-lite"/>
    </source>
</evidence>
<evidence type="ECO:0008006" key="4">
    <source>
        <dbReference type="Google" id="ProtNLM"/>
    </source>
</evidence>
<name>A0AAD5L6E9_PYTIN</name>
<evidence type="ECO:0000313" key="3">
    <source>
        <dbReference type="Proteomes" id="UP001209570"/>
    </source>
</evidence>